<keyword evidence="10" id="KW-1185">Reference proteome</keyword>
<sequence length="867" mass="96812">MYTDIIHTPLPEHFLRIIITLPDADLDCQLAFLYQERLDDILKGARLLGDYPVVLKIPENMNVVVDQKITVIHKKEDIEHLDDDLIVSPLALIKYYEHSNHQPTDYLYVFVDGVRQQIACNTPIAALVKDVKAVRVGETFYNHEQFNTLLNEETIENGVIETYDNTKCMVQEAFKRMRLNQEKSCGRCVFCREGYMQLVALFSDLTSGKCKEQDFEIMKEIVNAMSDYSNCSVGTNGKKTLLSLLENFNEEVLAHIKGECPTLQCPDLIHYYIDPKLCNGCHACHDVCEIHAILGEKDDIHVIDDFTCTKCGKCLHTCETHAIKCITGALPELPDEPISLKGEKRVKEKRVVRKRVRPQAVLFRKKLQTKVEQTVEWKGNGKMKEMNADVIVVAAGPAGLGAAIAAGEKHLKTIVFEKSNTTGGAANMGMGPLGIDTDVQKKQFNQITVKDALEMHMDYTHWRVDADLVSTYFHKSADTIRWLEDMGVEFAGAYKYFAESEATWHIVKPENGVIGPRAAGGMIKAMTARAKELGAQFVMETTVVDLIKDGDKVVGVRAVDQAGNQIEAHGKAVIVATGGFGNNKEMIEEEFNLHLGEDYYPFQIPGITGDGLKMMWRAGAMKFGAGIEAIYQLPDNMNWFLLDAVLRQPNLLINQYGERFMNEDRMGNTTFTGNAIALQPGHYAYCIMDGAILNHYKKHGPDIFDIVHPADCFFGFEAEAKRAVEQEYDAYIEASTLDELAQKLQIHPDTLKNTIEAYNEACETGRDTQFGKNPDFLHKITGKGKYLVGKFYLGAYGTIGGIRINKYCEVLGEDYLPIPGLYSAGSDANTIYGDSYNFTLPGNTMGFAVNSGRMAGEAAAKFILDEE</sequence>
<organism evidence="9 10">
    <name type="scientific">Sharpea azabuensis</name>
    <dbReference type="NCBI Taxonomy" id="322505"/>
    <lineage>
        <taxon>Bacteria</taxon>
        <taxon>Bacillati</taxon>
        <taxon>Bacillota</taxon>
        <taxon>Erysipelotrichia</taxon>
        <taxon>Erysipelotrichales</taxon>
        <taxon>Coprobacillaceae</taxon>
        <taxon>Sharpea</taxon>
    </lineage>
</organism>
<accession>A0A1H6UTS3</accession>
<dbReference type="Pfam" id="PF00037">
    <property type="entry name" value="Fer4"/>
    <property type="match status" value="1"/>
</dbReference>
<evidence type="ECO:0000256" key="7">
    <source>
        <dbReference type="ARBA" id="ARBA00023014"/>
    </source>
</evidence>
<dbReference type="PROSITE" id="PS51379">
    <property type="entry name" value="4FE4S_FER_2"/>
    <property type="match status" value="2"/>
</dbReference>
<keyword evidence="4" id="KW-0274">FAD</keyword>
<dbReference type="GO" id="GO:0033765">
    <property type="term" value="F:steroid dehydrogenase activity, acting on the CH-CH group of donors"/>
    <property type="evidence" value="ECO:0007669"/>
    <property type="project" value="UniProtKB-ARBA"/>
</dbReference>
<dbReference type="GO" id="GO:0046872">
    <property type="term" value="F:metal ion binding"/>
    <property type="evidence" value="ECO:0007669"/>
    <property type="project" value="UniProtKB-KW"/>
</dbReference>
<evidence type="ECO:0000256" key="6">
    <source>
        <dbReference type="ARBA" id="ARBA00023004"/>
    </source>
</evidence>
<evidence type="ECO:0000256" key="1">
    <source>
        <dbReference type="ARBA" id="ARBA00001974"/>
    </source>
</evidence>
<gene>
    <name evidence="9" type="ORF">SAMN04487834_10382</name>
</gene>
<evidence type="ECO:0000256" key="3">
    <source>
        <dbReference type="ARBA" id="ARBA00022723"/>
    </source>
</evidence>
<dbReference type="InterPro" id="IPR003953">
    <property type="entry name" value="FAD-dep_OxRdtase_2_FAD-bd"/>
</dbReference>
<keyword evidence="5" id="KW-0560">Oxidoreductase</keyword>
<reference evidence="10" key="1">
    <citation type="submission" date="2016-10" db="EMBL/GenBank/DDBJ databases">
        <authorList>
            <person name="Varghese N."/>
        </authorList>
    </citation>
    <scope>NUCLEOTIDE SEQUENCE [LARGE SCALE GENOMIC DNA]</scope>
    <source>
        <strain evidence="10">DSM 20406</strain>
    </source>
</reference>
<dbReference type="GO" id="GO:0051539">
    <property type="term" value="F:4 iron, 4 sulfur cluster binding"/>
    <property type="evidence" value="ECO:0007669"/>
    <property type="project" value="InterPro"/>
</dbReference>
<dbReference type="Gene3D" id="3.30.70.20">
    <property type="match status" value="1"/>
</dbReference>
<dbReference type="STRING" id="322505.SAMN04487836_1032"/>
<dbReference type="SUPFAM" id="SSF51905">
    <property type="entry name" value="FAD/NAD(P)-binding domain"/>
    <property type="match status" value="1"/>
</dbReference>
<dbReference type="InterPro" id="IPR017900">
    <property type="entry name" value="4Fe4S_Fe_S_CS"/>
</dbReference>
<proteinExistence type="predicted"/>
<dbReference type="InterPro" id="IPR019575">
    <property type="entry name" value="Nuop51_4Fe4S-bd"/>
</dbReference>
<evidence type="ECO:0000313" key="9">
    <source>
        <dbReference type="EMBL" id="SEI95096.1"/>
    </source>
</evidence>
<dbReference type="eggNOG" id="COG1894">
    <property type="taxonomic scope" value="Bacteria"/>
</dbReference>
<dbReference type="SUPFAM" id="SSF54862">
    <property type="entry name" value="4Fe-4S ferredoxins"/>
    <property type="match status" value="1"/>
</dbReference>
<evidence type="ECO:0000256" key="5">
    <source>
        <dbReference type="ARBA" id="ARBA00023002"/>
    </source>
</evidence>
<dbReference type="InterPro" id="IPR027477">
    <property type="entry name" value="Succ_DH/fumarate_Rdtase_cat_sf"/>
</dbReference>
<dbReference type="InterPro" id="IPR036188">
    <property type="entry name" value="FAD/NAD-bd_sf"/>
</dbReference>
<evidence type="ECO:0000259" key="8">
    <source>
        <dbReference type="PROSITE" id="PS51379"/>
    </source>
</evidence>
<dbReference type="AlphaFoldDB" id="A0A1H6UTS3"/>
<evidence type="ECO:0000313" key="10">
    <source>
        <dbReference type="Proteomes" id="UP000183028"/>
    </source>
</evidence>
<dbReference type="Gene3D" id="1.20.1440.230">
    <property type="entry name" value="NADH-ubiquinone oxidoreductase 51kDa subunit, iron-sulphur binding domain"/>
    <property type="match status" value="1"/>
</dbReference>
<dbReference type="Pfam" id="PF00890">
    <property type="entry name" value="FAD_binding_2"/>
    <property type="match status" value="1"/>
</dbReference>
<dbReference type="Gene3D" id="3.90.700.10">
    <property type="entry name" value="Succinate dehydrogenase/fumarate reductase flavoprotein, catalytic domain"/>
    <property type="match status" value="1"/>
</dbReference>
<dbReference type="Gene3D" id="3.50.50.60">
    <property type="entry name" value="FAD/NAD(P)-binding domain"/>
    <property type="match status" value="2"/>
</dbReference>
<evidence type="ECO:0000256" key="2">
    <source>
        <dbReference type="ARBA" id="ARBA00022630"/>
    </source>
</evidence>
<keyword evidence="7" id="KW-0411">Iron-sulfur</keyword>
<dbReference type="Pfam" id="PF10589">
    <property type="entry name" value="NADH_4Fe-4S"/>
    <property type="match status" value="1"/>
</dbReference>
<evidence type="ECO:0000256" key="4">
    <source>
        <dbReference type="ARBA" id="ARBA00022827"/>
    </source>
</evidence>
<dbReference type="SUPFAM" id="SSF140490">
    <property type="entry name" value="Nqo1C-terminal domain-like"/>
    <property type="match status" value="1"/>
</dbReference>
<dbReference type="eggNOG" id="COG1145">
    <property type="taxonomic scope" value="Bacteria"/>
</dbReference>
<keyword evidence="2" id="KW-0285">Flavoprotein</keyword>
<name>A0A1H6UTS3_9FIRM</name>
<dbReference type="RefSeq" id="WP_083381625.1">
    <property type="nucleotide sequence ID" value="NZ_FNYK01000038.1"/>
</dbReference>
<dbReference type="SMART" id="SM00928">
    <property type="entry name" value="NADH_4Fe-4S"/>
    <property type="match status" value="1"/>
</dbReference>
<dbReference type="InterPro" id="IPR037207">
    <property type="entry name" value="Nuop51_4Fe4S-bd_sf"/>
</dbReference>
<dbReference type="InterPro" id="IPR017896">
    <property type="entry name" value="4Fe4S_Fe-S-bd"/>
</dbReference>
<feature type="domain" description="4Fe-4S ferredoxin-type" evidence="8">
    <location>
        <begin position="299"/>
        <end position="328"/>
    </location>
</feature>
<protein>
    <submittedName>
        <fullName evidence="9">Fumarate reductase flavoprotein subunit</fullName>
    </submittedName>
</protein>
<dbReference type="SUPFAM" id="SSF56425">
    <property type="entry name" value="Succinate dehydrogenase/fumarate reductase flavoprotein, catalytic domain"/>
    <property type="match status" value="1"/>
</dbReference>
<keyword evidence="3" id="KW-0479">Metal-binding</keyword>
<dbReference type="eggNOG" id="COG1053">
    <property type="taxonomic scope" value="Bacteria"/>
</dbReference>
<feature type="domain" description="4Fe-4S ferredoxin-type" evidence="8">
    <location>
        <begin position="269"/>
        <end position="298"/>
    </location>
</feature>
<comment type="cofactor">
    <cofactor evidence="1">
        <name>FAD</name>
        <dbReference type="ChEBI" id="CHEBI:57692"/>
    </cofactor>
</comment>
<keyword evidence="6" id="KW-0408">Iron</keyword>
<dbReference type="PANTHER" id="PTHR43400">
    <property type="entry name" value="FUMARATE REDUCTASE"/>
    <property type="match status" value="1"/>
</dbReference>
<dbReference type="EMBL" id="FNYK01000038">
    <property type="protein sequence ID" value="SEI95096.1"/>
    <property type="molecule type" value="Genomic_DNA"/>
</dbReference>
<dbReference type="InterPro" id="IPR050315">
    <property type="entry name" value="FAD-oxidoreductase_2"/>
</dbReference>
<dbReference type="PANTHER" id="PTHR43400:SF7">
    <property type="entry name" value="FAD-DEPENDENT OXIDOREDUCTASE 2 FAD BINDING DOMAIN-CONTAINING PROTEIN"/>
    <property type="match status" value="1"/>
</dbReference>
<dbReference type="PROSITE" id="PS00198">
    <property type="entry name" value="4FE4S_FER_1"/>
    <property type="match status" value="1"/>
</dbReference>
<dbReference type="Proteomes" id="UP000183028">
    <property type="component" value="Unassembled WGS sequence"/>
</dbReference>